<accession>A0A9N8EIA9</accession>
<keyword evidence="3" id="KW-1185">Reference proteome</keyword>
<feature type="chain" id="PRO_5040354232" evidence="1">
    <location>
        <begin position="34"/>
        <end position="396"/>
    </location>
</feature>
<dbReference type="AlphaFoldDB" id="A0A9N8EIA9"/>
<evidence type="ECO:0000256" key="1">
    <source>
        <dbReference type="SAM" id="SignalP"/>
    </source>
</evidence>
<keyword evidence="1" id="KW-0732">Signal</keyword>
<protein>
    <submittedName>
        <fullName evidence="2">Uncharacterized protein</fullName>
    </submittedName>
</protein>
<dbReference type="Proteomes" id="UP001153069">
    <property type="component" value="Unassembled WGS sequence"/>
</dbReference>
<organism evidence="2 3">
    <name type="scientific">Seminavis robusta</name>
    <dbReference type="NCBI Taxonomy" id="568900"/>
    <lineage>
        <taxon>Eukaryota</taxon>
        <taxon>Sar</taxon>
        <taxon>Stramenopiles</taxon>
        <taxon>Ochrophyta</taxon>
        <taxon>Bacillariophyta</taxon>
        <taxon>Bacillariophyceae</taxon>
        <taxon>Bacillariophycidae</taxon>
        <taxon>Naviculales</taxon>
        <taxon>Naviculaceae</taxon>
        <taxon>Seminavis</taxon>
    </lineage>
</organism>
<dbReference type="OrthoDB" id="204005at2759"/>
<gene>
    <name evidence="2" type="ORF">SEMRO_1036_G234030.1</name>
</gene>
<dbReference type="EMBL" id="CAICTM010001034">
    <property type="protein sequence ID" value="CAB9519674.1"/>
    <property type="molecule type" value="Genomic_DNA"/>
</dbReference>
<sequence length="396" mass="41386">MKLFIINNNKSKASTSLLFLVASAMMMIESSQAAPNCAHDCAEYPAGYTWCPTVWDCIDPKKEECPTTWGNTGDGCTDDAGYQAGFTWCQTTRHCIDPNEDETCPTTQGSGDDRECFDGTDGSSLGWEWCPALQICYQPDFYDVDCTCGSGSSVGNTALAAAASQTAAAAATPVLAKAAAQGNTGDGCTDDAGYQQGTTWCPALKECVLQGVDECPTTQGSGDERKCIGSDGKTDGWHWCPSWGVCVMWFCPKANGSAKSSTLAAASQSAAAATLSTAKAAMAGSDRDEHGCVGSAGYTWCPSLAQCIRSRETNCPVNGTKFEGPISIQCTNGACSVDKDCKISMGGSTVGGPYLNGLDANLYVPSGCTADCTGCQEKVDNGNGGRRRLRQGDNKN</sequence>
<evidence type="ECO:0000313" key="3">
    <source>
        <dbReference type="Proteomes" id="UP001153069"/>
    </source>
</evidence>
<evidence type="ECO:0000313" key="2">
    <source>
        <dbReference type="EMBL" id="CAB9519674.1"/>
    </source>
</evidence>
<reference evidence="2" key="1">
    <citation type="submission" date="2020-06" db="EMBL/GenBank/DDBJ databases">
        <authorList>
            <consortium name="Plant Systems Biology data submission"/>
        </authorList>
    </citation>
    <scope>NUCLEOTIDE SEQUENCE</scope>
    <source>
        <strain evidence="2">D6</strain>
    </source>
</reference>
<feature type="signal peptide" evidence="1">
    <location>
        <begin position="1"/>
        <end position="33"/>
    </location>
</feature>
<proteinExistence type="predicted"/>
<comment type="caution">
    <text evidence="2">The sequence shown here is derived from an EMBL/GenBank/DDBJ whole genome shotgun (WGS) entry which is preliminary data.</text>
</comment>
<name>A0A9N8EIA9_9STRA</name>